<protein>
    <recommendedName>
        <fullName evidence="4">CN hydrolase domain-containing protein</fullName>
    </recommendedName>
</protein>
<comment type="similarity">
    <text evidence="1">Belongs to the carbon-nitrogen hydrolase superfamily. BTD/VNN family.</text>
</comment>
<proteinExistence type="inferred from homology"/>
<dbReference type="PANTHER" id="PTHR10609">
    <property type="entry name" value="BIOTINIDASE-RELATED"/>
    <property type="match status" value="1"/>
</dbReference>
<dbReference type="SUPFAM" id="SSF56317">
    <property type="entry name" value="Carbon-nitrogen hydrolase"/>
    <property type="match status" value="1"/>
</dbReference>
<name>T1ITK1_STRMM</name>
<accession>T1ITK1</accession>
<dbReference type="PhylomeDB" id="T1ITK1"/>
<dbReference type="GO" id="GO:0016787">
    <property type="term" value="F:hydrolase activity"/>
    <property type="evidence" value="ECO:0007669"/>
    <property type="project" value="UniProtKB-KW"/>
</dbReference>
<dbReference type="InterPro" id="IPR003010">
    <property type="entry name" value="C-N_Hydrolase"/>
</dbReference>
<dbReference type="InterPro" id="IPR040154">
    <property type="entry name" value="Biotinidase/VNN"/>
</dbReference>
<dbReference type="InterPro" id="IPR043957">
    <property type="entry name" value="Vanin_C"/>
</dbReference>
<keyword evidence="2" id="KW-0378">Hydrolase</keyword>
<dbReference type="Pfam" id="PF00795">
    <property type="entry name" value="CN_hydrolase"/>
    <property type="match status" value="1"/>
</dbReference>
<keyword evidence="3" id="KW-0732">Signal</keyword>
<dbReference type="InterPro" id="IPR036526">
    <property type="entry name" value="C-N_Hydrolase_sf"/>
</dbReference>
<dbReference type="OMA" id="ANFGDKQ"/>
<organism evidence="5 6">
    <name type="scientific">Strigamia maritima</name>
    <name type="common">European centipede</name>
    <name type="synonym">Geophilus maritimus</name>
    <dbReference type="NCBI Taxonomy" id="126957"/>
    <lineage>
        <taxon>Eukaryota</taxon>
        <taxon>Metazoa</taxon>
        <taxon>Ecdysozoa</taxon>
        <taxon>Arthropoda</taxon>
        <taxon>Myriapoda</taxon>
        <taxon>Chilopoda</taxon>
        <taxon>Pleurostigmophora</taxon>
        <taxon>Geophilomorpha</taxon>
        <taxon>Linotaeniidae</taxon>
        <taxon>Strigamia</taxon>
    </lineage>
</organism>
<feature type="signal peptide" evidence="3">
    <location>
        <begin position="1"/>
        <end position="19"/>
    </location>
</feature>
<dbReference type="Proteomes" id="UP000014500">
    <property type="component" value="Unassembled WGS sequence"/>
</dbReference>
<dbReference type="eggNOG" id="KOG0806">
    <property type="taxonomic scope" value="Eukaryota"/>
</dbReference>
<dbReference type="PROSITE" id="PS50263">
    <property type="entry name" value="CN_HYDROLASE"/>
    <property type="match status" value="1"/>
</dbReference>
<dbReference type="Pfam" id="PF19018">
    <property type="entry name" value="Vanin_C"/>
    <property type="match status" value="1"/>
</dbReference>
<evidence type="ECO:0000313" key="6">
    <source>
        <dbReference type="Proteomes" id="UP000014500"/>
    </source>
</evidence>
<evidence type="ECO:0000259" key="4">
    <source>
        <dbReference type="PROSITE" id="PS50263"/>
    </source>
</evidence>
<dbReference type="AlphaFoldDB" id="T1ITK1"/>
<sequence length="516" mass="57593">MYNICSLIIFSLILSSSDAVNSHTFRAAVVDYEPIKTDKVTLESTLENAYVLAKYALEARWEDVDLLVFPEYGLTGMVQPDRNNATNTFAQDIPDPTLISWNPCDEPDLFPNTKVLQVVSCAAKYNAMVIAANLIGREPCNNTDADCPSDGQYFYNTNVMFYKNGTFAAKYHKKHLFMEPYINPSNKLDYTIIDIGFTKVACVICYDIVHREPIITLIKEKGVKNIIFSTAWINILPFITAPQLYTSIARGLGINLIAANHFAPNMSMMGSGIFTSGKGALNQTFDLSSPGKMIIADVPLNPEKINSGDLKCDDDSHYDHSEEFGAVHPPLMLVDPFTKTPYPSSQVTSKLNTFVNIRLTEFSFFYFDQNRMENHVDLCKGDFCCHLDYAFSNKDDTVYAFAVNDGVMQVEGDPYEVQVCAVMRCEREDASTCGQVPLVETKTTFKELSIEGTFDNNFVLPQMFGTDLQLIHGKDWNFKSVNCYDHDGSDITTGKVALTGPTEQPIMVASLLGLFD</sequence>
<dbReference type="EMBL" id="JH431487">
    <property type="status" value="NOT_ANNOTATED_CDS"/>
    <property type="molecule type" value="Genomic_DNA"/>
</dbReference>
<dbReference type="Gene3D" id="3.60.110.10">
    <property type="entry name" value="Carbon-nitrogen hydrolase"/>
    <property type="match status" value="1"/>
</dbReference>
<dbReference type="PANTHER" id="PTHR10609:SF27">
    <property type="entry name" value="CN HYDROLASE DOMAIN-CONTAINING PROTEIN-RELATED"/>
    <property type="match status" value="1"/>
</dbReference>
<dbReference type="HOGENOM" id="CLU_033209_0_0_1"/>
<feature type="chain" id="PRO_5004590035" description="CN hydrolase domain-containing protein" evidence="3">
    <location>
        <begin position="20"/>
        <end position="516"/>
    </location>
</feature>
<evidence type="ECO:0000313" key="5">
    <source>
        <dbReference type="EnsemblMetazoa" id="SMAR004451-PA"/>
    </source>
</evidence>
<evidence type="ECO:0000256" key="2">
    <source>
        <dbReference type="ARBA" id="ARBA00022801"/>
    </source>
</evidence>
<keyword evidence="6" id="KW-1185">Reference proteome</keyword>
<dbReference type="EnsemblMetazoa" id="SMAR004451-RA">
    <property type="protein sequence ID" value="SMAR004451-PA"/>
    <property type="gene ID" value="SMAR004451"/>
</dbReference>
<evidence type="ECO:0000256" key="1">
    <source>
        <dbReference type="ARBA" id="ARBA00008225"/>
    </source>
</evidence>
<dbReference type="STRING" id="126957.T1ITK1"/>
<reference evidence="5" key="2">
    <citation type="submission" date="2015-02" db="UniProtKB">
        <authorList>
            <consortium name="EnsemblMetazoa"/>
        </authorList>
    </citation>
    <scope>IDENTIFICATION</scope>
</reference>
<reference evidence="6" key="1">
    <citation type="submission" date="2011-05" db="EMBL/GenBank/DDBJ databases">
        <authorList>
            <person name="Richards S.R."/>
            <person name="Qu J."/>
            <person name="Jiang H."/>
            <person name="Jhangiani S.N."/>
            <person name="Agravi P."/>
            <person name="Goodspeed R."/>
            <person name="Gross S."/>
            <person name="Mandapat C."/>
            <person name="Jackson L."/>
            <person name="Mathew T."/>
            <person name="Pu L."/>
            <person name="Thornton R."/>
            <person name="Saada N."/>
            <person name="Wilczek-Boney K.B."/>
            <person name="Lee S."/>
            <person name="Kovar C."/>
            <person name="Wu Y."/>
            <person name="Scherer S.E."/>
            <person name="Worley K.C."/>
            <person name="Muzny D.M."/>
            <person name="Gibbs R."/>
        </authorList>
    </citation>
    <scope>NUCLEOTIDE SEQUENCE</scope>
    <source>
        <strain evidence="6">Brora</strain>
    </source>
</reference>
<evidence type="ECO:0000256" key="3">
    <source>
        <dbReference type="SAM" id="SignalP"/>
    </source>
</evidence>
<feature type="domain" description="CN hydrolase" evidence="4">
    <location>
        <begin position="25"/>
        <end position="300"/>
    </location>
</feature>